<proteinExistence type="predicted"/>
<comment type="caution">
    <text evidence="1">The sequence shown here is derived from an EMBL/GenBank/DDBJ whole genome shotgun (WGS) entry which is preliminary data.</text>
</comment>
<keyword evidence="2" id="KW-1185">Reference proteome</keyword>
<organism evidence="1 2">
    <name type="scientific">Odynerus spinipes</name>
    <dbReference type="NCBI Taxonomy" id="1348599"/>
    <lineage>
        <taxon>Eukaryota</taxon>
        <taxon>Metazoa</taxon>
        <taxon>Ecdysozoa</taxon>
        <taxon>Arthropoda</taxon>
        <taxon>Hexapoda</taxon>
        <taxon>Insecta</taxon>
        <taxon>Pterygota</taxon>
        <taxon>Neoptera</taxon>
        <taxon>Endopterygota</taxon>
        <taxon>Hymenoptera</taxon>
        <taxon>Apocrita</taxon>
        <taxon>Aculeata</taxon>
        <taxon>Vespoidea</taxon>
        <taxon>Vespidae</taxon>
        <taxon>Eumeninae</taxon>
        <taxon>Odynerus</taxon>
    </lineage>
</organism>
<gene>
    <name evidence="1" type="ORF">KPH14_000889</name>
</gene>
<sequence>MAERRNKIFEKYGLFDADACELEQSLNNMSLTVQSYAVPLTVSTRGVGFAATIEYSRMTTTWNFQAIVEICTIFHEEVRQILASVSQVPVATSTILGAIGKIEGSTVWHSYLPDVEMDDPISCALFLSPSNIRSVLDHINADATPIAFRERFRQMCPVPGIHWSVDHRVQNADEVWPLNYSSDTLSVTFTKNSQMPRHLISDAHEWINEIPSVPIYFLAKPLPRERAWKN</sequence>
<evidence type="ECO:0000313" key="1">
    <source>
        <dbReference type="EMBL" id="KAK2575432.1"/>
    </source>
</evidence>
<dbReference type="EMBL" id="JAIFRP010004414">
    <property type="protein sequence ID" value="KAK2575432.1"/>
    <property type="molecule type" value="Genomic_DNA"/>
</dbReference>
<name>A0AAD9VJ06_9HYME</name>
<reference evidence="1" key="1">
    <citation type="submission" date="2021-08" db="EMBL/GenBank/DDBJ databases">
        <authorList>
            <person name="Misof B."/>
            <person name="Oliver O."/>
            <person name="Podsiadlowski L."/>
            <person name="Donath A."/>
            <person name="Peters R."/>
            <person name="Mayer C."/>
            <person name="Rust J."/>
            <person name="Gunkel S."/>
            <person name="Lesny P."/>
            <person name="Martin S."/>
            <person name="Oeyen J.P."/>
            <person name="Petersen M."/>
            <person name="Panagiotis P."/>
            <person name="Wilbrandt J."/>
            <person name="Tanja T."/>
        </authorList>
    </citation>
    <scope>NUCLEOTIDE SEQUENCE</scope>
    <source>
        <strain evidence="1">GBR_01_08_01A</strain>
        <tissue evidence="1">Thorax + abdomen</tissue>
    </source>
</reference>
<protein>
    <submittedName>
        <fullName evidence="1">Uncharacterized protein</fullName>
    </submittedName>
</protein>
<dbReference type="AlphaFoldDB" id="A0AAD9VJ06"/>
<reference evidence="1" key="2">
    <citation type="journal article" date="2023" name="Commun. Biol.">
        <title>Intrasexual cuticular hydrocarbon dimorphism in a wasp sheds light on hydrocarbon biosynthesis genes in Hymenoptera.</title>
        <authorList>
            <person name="Moris V.C."/>
            <person name="Podsiadlowski L."/>
            <person name="Martin S."/>
            <person name="Oeyen J.P."/>
            <person name="Donath A."/>
            <person name="Petersen M."/>
            <person name="Wilbrandt J."/>
            <person name="Misof B."/>
            <person name="Liedtke D."/>
            <person name="Thamm M."/>
            <person name="Scheiner R."/>
            <person name="Schmitt T."/>
            <person name="Niehuis O."/>
        </authorList>
    </citation>
    <scope>NUCLEOTIDE SEQUENCE</scope>
    <source>
        <strain evidence="1">GBR_01_08_01A</strain>
    </source>
</reference>
<dbReference type="Proteomes" id="UP001258017">
    <property type="component" value="Unassembled WGS sequence"/>
</dbReference>
<evidence type="ECO:0000313" key="2">
    <source>
        <dbReference type="Proteomes" id="UP001258017"/>
    </source>
</evidence>
<accession>A0AAD9VJ06</accession>